<sequence>MSDTTPPKWPGQLSRQQAIALLESITDREDPYWSDVADDFYDEDTDTMPSIFHLFAALGISEEEYKAATGAQNVNWPGDE</sequence>
<gene>
    <name evidence="1" type="ORF">HHSLTHF2_06500</name>
</gene>
<accession>A0A6F8U1H6</accession>
<dbReference type="AlphaFoldDB" id="A0A6F8U1H6"/>
<evidence type="ECO:0000313" key="2">
    <source>
        <dbReference type="Proteomes" id="UP000502259"/>
    </source>
</evidence>
<dbReference type="RefSeq" id="WP_172419968.1">
    <property type="nucleotide sequence ID" value="NZ_AP022843.1"/>
</dbReference>
<protein>
    <submittedName>
        <fullName evidence="1">Uncharacterized protein</fullName>
    </submittedName>
</protein>
<proteinExistence type="predicted"/>
<dbReference type="EMBL" id="AP022843">
    <property type="protein sequence ID" value="BCB06760.1"/>
    <property type="molecule type" value="Genomic_DNA"/>
</dbReference>
<organism evidence="1 2">
    <name type="scientific">Halomonas hydrothermalis</name>
    <dbReference type="NCBI Taxonomy" id="115561"/>
    <lineage>
        <taxon>Bacteria</taxon>
        <taxon>Pseudomonadati</taxon>
        <taxon>Pseudomonadota</taxon>
        <taxon>Gammaproteobacteria</taxon>
        <taxon>Oceanospirillales</taxon>
        <taxon>Halomonadaceae</taxon>
        <taxon>Halomonas</taxon>
    </lineage>
</organism>
<name>A0A6F8U1H6_9GAMM</name>
<keyword evidence="2" id="KW-1185">Reference proteome</keyword>
<reference evidence="1 2" key="1">
    <citation type="submission" date="2020-03" db="EMBL/GenBank/DDBJ databases">
        <title>Complete Genome Sequence of Halomonas hydrothermalis Strain Slthf2, Halophilic Bacterium Isolated from Deep-Sea Hydrothermal-Vent Environments.</title>
        <authorList>
            <person name="Takeyama N."/>
            <person name="Huang M."/>
            <person name="Sato K."/>
            <person name="Galipon J."/>
            <person name="Arakawa K."/>
        </authorList>
    </citation>
    <scope>NUCLEOTIDE SEQUENCE [LARGE SCALE GENOMIC DNA]</scope>
    <source>
        <strain evidence="1 2">Slthf2</strain>
    </source>
</reference>
<dbReference type="Proteomes" id="UP000502259">
    <property type="component" value="Chromosome"/>
</dbReference>
<evidence type="ECO:0000313" key="1">
    <source>
        <dbReference type="EMBL" id="BCB06760.1"/>
    </source>
</evidence>